<dbReference type="InterPro" id="IPR003593">
    <property type="entry name" value="AAA+_ATPase"/>
</dbReference>
<dbReference type="PANTHER" id="PTHR43776">
    <property type="entry name" value="TRANSPORT ATP-BINDING PROTEIN"/>
    <property type="match status" value="1"/>
</dbReference>
<dbReference type="InterPro" id="IPR017871">
    <property type="entry name" value="ABC_transporter-like_CS"/>
</dbReference>
<dbReference type="Gene3D" id="3.40.50.300">
    <property type="entry name" value="P-loop containing nucleotide triphosphate hydrolases"/>
    <property type="match status" value="1"/>
</dbReference>
<dbReference type="PANTHER" id="PTHR43776:SF8">
    <property type="entry name" value="ABC TRANSPORTER, ATP-BINDING PROTEIN"/>
    <property type="match status" value="1"/>
</dbReference>
<feature type="region of interest" description="Disordered" evidence="4">
    <location>
        <begin position="250"/>
        <end position="279"/>
    </location>
</feature>
<dbReference type="GO" id="GO:0055085">
    <property type="term" value="P:transmembrane transport"/>
    <property type="evidence" value="ECO:0007669"/>
    <property type="project" value="UniProtKB-ARBA"/>
</dbReference>
<keyword evidence="3 6" id="KW-0067">ATP-binding</keyword>
<dbReference type="InterPro" id="IPR050319">
    <property type="entry name" value="ABC_transp_ATP-bind"/>
</dbReference>
<evidence type="ECO:0000313" key="6">
    <source>
        <dbReference type="EMBL" id="KAB8126588.1"/>
    </source>
</evidence>
<proteinExistence type="predicted"/>
<comment type="caution">
    <text evidence="6">The sequence shown here is derived from an EMBL/GenBank/DDBJ whole genome shotgun (WGS) entry which is preliminary data.</text>
</comment>
<dbReference type="AlphaFoldDB" id="A0A7C8GQZ8"/>
<dbReference type="CDD" id="cd03257">
    <property type="entry name" value="ABC_NikE_OppD_transporters"/>
    <property type="match status" value="1"/>
</dbReference>
<keyword evidence="2" id="KW-0547">Nucleotide-binding</keyword>
<feature type="domain" description="ABC transporter" evidence="5">
    <location>
        <begin position="4"/>
        <end position="254"/>
    </location>
</feature>
<reference evidence="6 7" key="1">
    <citation type="submission" date="2019-10" db="EMBL/GenBank/DDBJ databases">
        <title>Gracilibacillus sp. nov. isolated from rice seeds.</title>
        <authorList>
            <person name="He S."/>
        </authorList>
    </citation>
    <scope>NUCLEOTIDE SEQUENCE [LARGE SCALE GENOMIC DNA]</scope>
    <source>
        <strain evidence="6 7">TD8</strain>
    </source>
</reference>
<sequence length="279" mass="31300">MSLLELKNISKSYKTAKVMPWKKAKQINALQDVSLTLEPGICTGLIGKSGSGKSTLARVIMGLEKPDAGQVIFKGADLSELNANSLKKMRRHFQMVFQDPYSALNPRMTIGKSIAEPLENYEKWNTAQTEDKVKELLEEVNLKAADAYKYPGQFSGGQLQRINIARALALRPELLVLDEVVSSLDTIAQVQVLDLLIKLQQKFQLSYLFISHDMHATKYIANQFIVMDHGEIAEQLSDAANVEEMKHPVSKELLSPAQKESKIDGINERKSCDKRDKKR</sequence>
<gene>
    <name evidence="6" type="ORF">F9U64_19700</name>
</gene>
<protein>
    <submittedName>
        <fullName evidence="6">ABC transporter ATP-binding protein</fullName>
    </submittedName>
</protein>
<evidence type="ECO:0000259" key="5">
    <source>
        <dbReference type="PROSITE" id="PS50893"/>
    </source>
</evidence>
<dbReference type="Proteomes" id="UP000480246">
    <property type="component" value="Unassembled WGS sequence"/>
</dbReference>
<dbReference type="PROSITE" id="PS00211">
    <property type="entry name" value="ABC_TRANSPORTER_1"/>
    <property type="match status" value="1"/>
</dbReference>
<dbReference type="GO" id="GO:0005524">
    <property type="term" value="F:ATP binding"/>
    <property type="evidence" value="ECO:0007669"/>
    <property type="project" value="UniProtKB-KW"/>
</dbReference>
<name>A0A7C8GQZ8_9BACI</name>
<evidence type="ECO:0000256" key="3">
    <source>
        <dbReference type="ARBA" id="ARBA00022840"/>
    </source>
</evidence>
<feature type="compositionally biased region" description="Basic and acidic residues" evidence="4">
    <location>
        <begin position="259"/>
        <end position="279"/>
    </location>
</feature>
<evidence type="ECO:0000256" key="2">
    <source>
        <dbReference type="ARBA" id="ARBA00022741"/>
    </source>
</evidence>
<dbReference type="RefSeq" id="WP_153406592.1">
    <property type="nucleotide sequence ID" value="NZ_ML762448.1"/>
</dbReference>
<dbReference type="PROSITE" id="PS50893">
    <property type="entry name" value="ABC_TRANSPORTER_2"/>
    <property type="match status" value="1"/>
</dbReference>
<evidence type="ECO:0000313" key="7">
    <source>
        <dbReference type="Proteomes" id="UP000480246"/>
    </source>
</evidence>
<dbReference type="InterPro" id="IPR003439">
    <property type="entry name" value="ABC_transporter-like_ATP-bd"/>
</dbReference>
<keyword evidence="1" id="KW-0813">Transport</keyword>
<accession>A0A7C8GQZ8</accession>
<organism evidence="6 7">
    <name type="scientific">Gracilibacillus oryzae</name>
    <dbReference type="NCBI Taxonomy" id="1672701"/>
    <lineage>
        <taxon>Bacteria</taxon>
        <taxon>Bacillati</taxon>
        <taxon>Bacillota</taxon>
        <taxon>Bacilli</taxon>
        <taxon>Bacillales</taxon>
        <taxon>Bacillaceae</taxon>
        <taxon>Gracilibacillus</taxon>
    </lineage>
</organism>
<dbReference type="OrthoDB" id="9802264at2"/>
<dbReference type="SUPFAM" id="SSF52540">
    <property type="entry name" value="P-loop containing nucleoside triphosphate hydrolases"/>
    <property type="match status" value="1"/>
</dbReference>
<dbReference type="SMART" id="SM00382">
    <property type="entry name" value="AAA"/>
    <property type="match status" value="1"/>
</dbReference>
<dbReference type="EMBL" id="WEID01000104">
    <property type="protein sequence ID" value="KAB8126588.1"/>
    <property type="molecule type" value="Genomic_DNA"/>
</dbReference>
<evidence type="ECO:0000256" key="4">
    <source>
        <dbReference type="SAM" id="MobiDB-lite"/>
    </source>
</evidence>
<evidence type="ECO:0000256" key="1">
    <source>
        <dbReference type="ARBA" id="ARBA00022448"/>
    </source>
</evidence>
<dbReference type="Pfam" id="PF00005">
    <property type="entry name" value="ABC_tran"/>
    <property type="match status" value="1"/>
</dbReference>
<dbReference type="GO" id="GO:0016887">
    <property type="term" value="F:ATP hydrolysis activity"/>
    <property type="evidence" value="ECO:0007669"/>
    <property type="project" value="InterPro"/>
</dbReference>
<keyword evidence="7" id="KW-1185">Reference proteome</keyword>
<dbReference type="InterPro" id="IPR027417">
    <property type="entry name" value="P-loop_NTPase"/>
</dbReference>